<dbReference type="SMART" id="SM00387">
    <property type="entry name" value="HATPase_c"/>
    <property type="match status" value="1"/>
</dbReference>
<dbReference type="SUPFAM" id="SSF47384">
    <property type="entry name" value="Homodimeric domain of signal transducing histidine kinase"/>
    <property type="match status" value="1"/>
</dbReference>
<dbReference type="GO" id="GO:0000156">
    <property type="term" value="F:phosphorelay response regulator activity"/>
    <property type="evidence" value="ECO:0007669"/>
    <property type="project" value="TreeGrafter"/>
</dbReference>
<comment type="similarity">
    <text evidence="2">In the N-terminal section; belongs to the phytochrome family.</text>
</comment>
<dbReference type="SUPFAM" id="SSF55785">
    <property type="entry name" value="PYP-like sensor domain (PAS domain)"/>
    <property type="match status" value="1"/>
</dbReference>
<evidence type="ECO:0000256" key="1">
    <source>
        <dbReference type="ARBA" id="ARBA00000085"/>
    </source>
</evidence>
<dbReference type="InterPro" id="IPR043150">
    <property type="entry name" value="Phytochrome_PHY_sf"/>
</dbReference>
<keyword evidence="11" id="KW-0175">Coiled coil</keyword>
<dbReference type="CDD" id="cd00082">
    <property type="entry name" value="HisKA"/>
    <property type="match status" value="1"/>
</dbReference>
<evidence type="ECO:0000256" key="9">
    <source>
        <dbReference type="ARBA" id="ARBA00022991"/>
    </source>
</evidence>
<protein>
    <recommendedName>
        <fullName evidence="3">histidine kinase</fullName>
        <ecNumber evidence="3">2.7.13.3</ecNumber>
    </recommendedName>
</protein>
<dbReference type="InterPro" id="IPR001294">
    <property type="entry name" value="Phytochrome"/>
</dbReference>
<feature type="coiled-coil region" evidence="11">
    <location>
        <begin position="528"/>
        <end position="555"/>
    </location>
</feature>
<gene>
    <name evidence="14" type="ORF">IQ22_02475</name>
</gene>
<dbReference type="Gene3D" id="3.30.450.20">
    <property type="entry name" value="PAS domain"/>
    <property type="match status" value="1"/>
</dbReference>
<dbReference type="FunFam" id="3.30.565.10:FF:000006">
    <property type="entry name" value="Sensor histidine kinase WalK"/>
    <property type="match status" value="1"/>
</dbReference>
<evidence type="ECO:0000313" key="15">
    <source>
        <dbReference type="Proteomes" id="UP000316905"/>
    </source>
</evidence>
<evidence type="ECO:0000256" key="11">
    <source>
        <dbReference type="SAM" id="Coils"/>
    </source>
</evidence>
<dbReference type="InterPro" id="IPR005467">
    <property type="entry name" value="His_kinase_dom"/>
</dbReference>
<dbReference type="PRINTS" id="PR01033">
    <property type="entry name" value="PHYTOCHROME"/>
</dbReference>
<organism evidence="14 15">
    <name type="scientific">Pseudomonas duriflava</name>
    <dbReference type="NCBI Taxonomy" id="459528"/>
    <lineage>
        <taxon>Bacteria</taxon>
        <taxon>Pseudomonadati</taxon>
        <taxon>Pseudomonadota</taxon>
        <taxon>Gammaproteobacteria</taxon>
        <taxon>Pseudomonadales</taxon>
        <taxon>Pseudomonadaceae</taxon>
        <taxon>Pseudomonas</taxon>
    </lineage>
</organism>
<feature type="domain" description="Histidine kinase" evidence="13">
    <location>
        <begin position="555"/>
        <end position="769"/>
    </location>
</feature>
<accession>A0A562QAW3</accession>
<dbReference type="Pfam" id="PF00360">
    <property type="entry name" value="PHY"/>
    <property type="match status" value="1"/>
</dbReference>
<keyword evidence="8 14" id="KW-0418">Kinase</keyword>
<dbReference type="GO" id="GO:0000155">
    <property type="term" value="F:phosphorelay sensor kinase activity"/>
    <property type="evidence" value="ECO:0007669"/>
    <property type="project" value="InterPro"/>
</dbReference>
<comment type="caution">
    <text evidence="14">The sequence shown here is derived from an EMBL/GenBank/DDBJ whole genome shotgun (WGS) entry which is preliminary data.</text>
</comment>
<dbReference type="InterPro" id="IPR050351">
    <property type="entry name" value="BphY/WalK/GraS-like"/>
</dbReference>
<evidence type="ECO:0000259" key="13">
    <source>
        <dbReference type="PROSITE" id="PS50109"/>
    </source>
</evidence>
<evidence type="ECO:0000313" key="14">
    <source>
        <dbReference type="EMBL" id="TWI53864.1"/>
    </source>
</evidence>
<dbReference type="Pfam" id="PF08446">
    <property type="entry name" value="PAS_2"/>
    <property type="match status" value="1"/>
</dbReference>
<keyword evidence="10" id="KW-0675">Receptor</keyword>
<dbReference type="InterPro" id="IPR003018">
    <property type="entry name" value="GAF"/>
</dbReference>
<dbReference type="Gene3D" id="3.30.450.270">
    <property type="match status" value="1"/>
</dbReference>
<dbReference type="SMART" id="SM00388">
    <property type="entry name" value="HisKA"/>
    <property type="match status" value="1"/>
</dbReference>
<dbReference type="SUPFAM" id="SSF55874">
    <property type="entry name" value="ATPase domain of HSP90 chaperone/DNA topoisomerase II/histidine kinase"/>
    <property type="match status" value="1"/>
</dbReference>
<evidence type="ECO:0000259" key="12">
    <source>
        <dbReference type="PROSITE" id="PS50046"/>
    </source>
</evidence>
<evidence type="ECO:0000256" key="4">
    <source>
        <dbReference type="ARBA" id="ARBA00022543"/>
    </source>
</evidence>
<dbReference type="SMART" id="SM00065">
    <property type="entry name" value="GAF"/>
    <property type="match status" value="1"/>
</dbReference>
<dbReference type="GO" id="GO:0007234">
    <property type="term" value="P:osmosensory signaling via phosphorelay pathway"/>
    <property type="evidence" value="ECO:0007669"/>
    <property type="project" value="TreeGrafter"/>
</dbReference>
<evidence type="ECO:0000256" key="3">
    <source>
        <dbReference type="ARBA" id="ARBA00012438"/>
    </source>
</evidence>
<name>A0A562QAW3_9PSED</name>
<dbReference type="OrthoDB" id="9808408at2"/>
<evidence type="ECO:0000256" key="6">
    <source>
        <dbReference type="ARBA" id="ARBA00022606"/>
    </source>
</evidence>
<dbReference type="EC" id="2.7.13.3" evidence="3"/>
<dbReference type="InterPro" id="IPR036097">
    <property type="entry name" value="HisK_dim/P_sf"/>
</dbReference>
<dbReference type="AlphaFoldDB" id="A0A562QAW3"/>
<dbReference type="EMBL" id="VLKY01000007">
    <property type="protein sequence ID" value="TWI53864.1"/>
    <property type="molecule type" value="Genomic_DNA"/>
</dbReference>
<keyword evidence="6" id="KW-0716">Sensory transduction</keyword>
<proteinExistence type="inferred from homology"/>
<comment type="catalytic activity">
    <reaction evidence="1">
        <text>ATP + protein L-histidine = ADP + protein N-phospho-L-histidine.</text>
        <dbReference type="EC" id="2.7.13.3"/>
    </reaction>
</comment>
<reference evidence="14 15" key="1">
    <citation type="journal article" date="2015" name="Stand. Genomic Sci.">
        <title>Genomic Encyclopedia of Bacterial and Archaeal Type Strains, Phase III: the genomes of soil and plant-associated and newly described type strains.</title>
        <authorList>
            <person name="Whitman W.B."/>
            <person name="Woyke T."/>
            <person name="Klenk H.P."/>
            <person name="Zhou Y."/>
            <person name="Lilburn T.G."/>
            <person name="Beck B.J."/>
            <person name="De Vos P."/>
            <person name="Vandamme P."/>
            <person name="Eisen J.A."/>
            <person name="Garrity G."/>
            <person name="Hugenholtz P."/>
            <person name="Kyrpides N.C."/>
        </authorList>
    </citation>
    <scope>NUCLEOTIDE SEQUENCE [LARGE SCALE GENOMIC DNA]</scope>
    <source>
        <strain evidence="14 15">CGMCC 1.6858</strain>
    </source>
</reference>
<dbReference type="Pfam" id="PF00512">
    <property type="entry name" value="HisKA"/>
    <property type="match status" value="1"/>
</dbReference>
<dbReference type="PROSITE" id="PS50046">
    <property type="entry name" value="PHYTOCHROME_2"/>
    <property type="match status" value="1"/>
</dbReference>
<evidence type="ECO:0000256" key="8">
    <source>
        <dbReference type="ARBA" id="ARBA00022777"/>
    </source>
</evidence>
<keyword evidence="5" id="KW-0597">Phosphoprotein</keyword>
<keyword evidence="4" id="KW-0600">Photoreceptor protein</keyword>
<dbReference type="GO" id="GO:0005886">
    <property type="term" value="C:plasma membrane"/>
    <property type="evidence" value="ECO:0007669"/>
    <property type="project" value="UniProtKB-ARBA"/>
</dbReference>
<dbReference type="InterPro" id="IPR035965">
    <property type="entry name" value="PAS-like_dom_sf"/>
</dbReference>
<dbReference type="Pfam" id="PF01590">
    <property type="entry name" value="GAF"/>
    <property type="match status" value="1"/>
</dbReference>
<evidence type="ECO:0000256" key="7">
    <source>
        <dbReference type="ARBA" id="ARBA00022679"/>
    </source>
</evidence>
<dbReference type="PANTHER" id="PTHR42878:SF15">
    <property type="entry name" value="BACTERIOPHYTOCHROME"/>
    <property type="match status" value="1"/>
</dbReference>
<dbReference type="Gene3D" id="1.10.287.130">
    <property type="match status" value="1"/>
</dbReference>
<evidence type="ECO:0000256" key="2">
    <source>
        <dbReference type="ARBA" id="ARBA00006402"/>
    </source>
</evidence>
<dbReference type="Proteomes" id="UP000316905">
    <property type="component" value="Unassembled WGS sequence"/>
</dbReference>
<keyword evidence="7" id="KW-0808">Transferase</keyword>
<evidence type="ECO:0000256" key="10">
    <source>
        <dbReference type="ARBA" id="ARBA00023170"/>
    </source>
</evidence>
<dbReference type="GO" id="GO:0009584">
    <property type="term" value="P:detection of visible light"/>
    <property type="evidence" value="ECO:0007669"/>
    <property type="project" value="InterPro"/>
</dbReference>
<evidence type="ECO:0000256" key="5">
    <source>
        <dbReference type="ARBA" id="ARBA00022553"/>
    </source>
</evidence>
<dbReference type="GO" id="GO:0030295">
    <property type="term" value="F:protein kinase activator activity"/>
    <property type="evidence" value="ECO:0007669"/>
    <property type="project" value="TreeGrafter"/>
</dbReference>
<dbReference type="InterPro" id="IPR013515">
    <property type="entry name" value="Phytochrome_cen-reg"/>
</dbReference>
<dbReference type="PANTHER" id="PTHR42878">
    <property type="entry name" value="TWO-COMPONENT HISTIDINE KINASE"/>
    <property type="match status" value="1"/>
</dbReference>
<dbReference type="GO" id="GO:0006355">
    <property type="term" value="P:regulation of DNA-templated transcription"/>
    <property type="evidence" value="ECO:0007669"/>
    <property type="project" value="InterPro"/>
</dbReference>
<dbReference type="Gene3D" id="3.30.565.10">
    <property type="entry name" value="Histidine kinase-like ATPase, C-terminal domain"/>
    <property type="match status" value="1"/>
</dbReference>
<dbReference type="Pfam" id="PF02518">
    <property type="entry name" value="HATPase_c"/>
    <property type="match status" value="1"/>
</dbReference>
<dbReference type="InterPro" id="IPR003661">
    <property type="entry name" value="HisK_dim/P_dom"/>
</dbReference>
<dbReference type="GO" id="GO:0009881">
    <property type="term" value="F:photoreceptor activity"/>
    <property type="evidence" value="ECO:0007669"/>
    <property type="project" value="UniProtKB-KW"/>
</dbReference>
<dbReference type="InterPro" id="IPR016132">
    <property type="entry name" value="Phyto_chromo_attachment"/>
</dbReference>
<dbReference type="InterPro" id="IPR029016">
    <property type="entry name" value="GAF-like_dom_sf"/>
</dbReference>
<dbReference type="InterPro" id="IPR013654">
    <property type="entry name" value="PAS_2"/>
</dbReference>
<dbReference type="PROSITE" id="PS50109">
    <property type="entry name" value="HIS_KIN"/>
    <property type="match status" value="1"/>
</dbReference>
<keyword evidence="9" id="KW-0157">Chromophore</keyword>
<sequence length="776" mass="86872">MLVQLHGKKGTIDACHEYIVNKEVLVVAERSIHSLPAHTLTVCAREPIHVPGSIQPHGFLLALDESGLVIMQASRNVRDYLEVELSDLLGQCLDDLLPDMDLAQRLNELAEEDHNPYYLGDTRFQVNGRSHMFAMFAHRFDGVLIVECESAGTAAMSYTTMYPLIRTFVEQLQHGSSVEALCLLAVREVKRMTTFGRVLAYRFDRDGHGQVIAEEADEGYPCYLGLCFPESDIPAQARRLYLANRIRVIQNAGYTPSLLEPEVSPLTGRPLDLSFAMLRSVSPVHLQYMHNMGTQASMSISIIVDGKLWGLISCHDAEPKAVSFQTRTGCELLGRMLSLQIEAVESHRMTDRRLSLRQMTVQMLAAMADRDSVIEGLLEVPDVFLNFANASGGAIVSSERCDLIGHTPPRSVVEALVVWLSTHAEDSFHTANVSQDVPDLELKNYIAGFLAVPISELHSHYLIWFRQERIQVVNWAGQPTKVVEENGTLNPRQSFATWQETVRGFSPPWNVLEIEGSIELRNAVRGIVLRKAEEIAELAEELKRTNKELEAFSYSVSHDLRAPLRHIAGYAELLNDFEGDKLSDRGTRFLENIGDSARFAGTLVDNLLSFSQMGRAAIRYSDVNLAALVEAIRQEMAPDYAGRKIEWKVGPLPVVIADAAFVHLALRNLISNAIKYTRDREHAIIEIGSEPSDKEDIFYIRDNGVGFNMEYVGKLFGVFQRLHHVEEFDGIGIGLASVRRIIERHDGRVWAEGEPGKGAIFHFALPKQRPLSTQKR</sequence>
<dbReference type="SUPFAM" id="SSF55781">
    <property type="entry name" value="GAF domain-like"/>
    <property type="match status" value="2"/>
</dbReference>
<dbReference type="Gene3D" id="3.30.450.40">
    <property type="match status" value="1"/>
</dbReference>
<feature type="domain" description="Phytochrome chromophore attachment site" evidence="12">
    <location>
        <begin position="177"/>
        <end position="335"/>
    </location>
</feature>
<dbReference type="InterPro" id="IPR036890">
    <property type="entry name" value="HATPase_C_sf"/>
</dbReference>
<keyword evidence="15" id="KW-1185">Reference proteome</keyword>
<dbReference type="InterPro" id="IPR003594">
    <property type="entry name" value="HATPase_dom"/>
</dbReference>